<dbReference type="EMBL" id="FODY01000003">
    <property type="protein sequence ID" value="SEO55583.1"/>
    <property type="molecule type" value="Genomic_DNA"/>
</dbReference>
<dbReference type="RefSeq" id="WP_091743988.1">
    <property type="nucleotide sequence ID" value="NZ_FODY01000003.1"/>
</dbReference>
<dbReference type="CDD" id="cd20736">
    <property type="entry name" value="PoNe_Nuclease"/>
    <property type="match status" value="1"/>
</dbReference>
<dbReference type="InterPro" id="IPR003509">
    <property type="entry name" value="UPF0102_YraN-like"/>
</dbReference>
<evidence type="ECO:0000313" key="3">
    <source>
        <dbReference type="EMBL" id="SEO55583.1"/>
    </source>
</evidence>
<reference evidence="3 4" key="1">
    <citation type="submission" date="2016-10" db="EMBL/GenBank/DDBJ databases">
        <authorList>
            <person name="de Groot N.N."/>
        </authorList>
    </citation>
    <scope>NUCLEOTIDE SEQUENCE [LARGE SCALE GENOMIC DNA]</scope>
    <source>
        <strain evidence="3 4">DSM 13305</strain>
    </source>
</reference>
<dbReference type="AlphaFoldDB" id="A0A1H8QP22"/>
<gene>
    <name evidence="3" type="ORF">SAMN04490178_1033</name>
</gene>
<keyword evidence="4" id="KW-1185">Reference proteome</keyword>
<keyword evidence="3" id="KW-0540">Nuclease</keyword>
<dbReference type="SUPFAM" id="SSF52980">
    <property type="entry name" value="Restriction endonuclease-like"/>
    <property type="match status" value="1"/>
</dbReference>
<dbReference type="HAMAP" id="MF_00048">
    <property type="entry name" value="UPF0102"/>
    <property type="match status" value="1"/>
</dbReference>
<dbReference type="PANTHER" id="PTHR34039">
    <property type="entry name" value="UPF0102 PROTEIN YRAN"/>
    <property type="match status" value="1"/>
</dbReference>
<dbReference type="NCBIfam" id="TIGR00252">
    <property type="entry name" value="YraN family protein"/>
    <property type="match status" value="1"/>
</dbReference>
<dbReference type="OrthoDB" id="9802516at2"/>
<accession>A0A1H8QP22</accession>
<dbReference type="STRING" id="112903.SAMN04490178_1033"/>
<dbReference type="PANTHER" id="PTHR34039:SF1">
    <property type="entry name" value="UPF0102 PROTEIN YRAN"/>
    <property type="match status" value="1"/>
</dbReference>
<comment type="similarity">
    <text evidence="1 2">Belongs to the UPF0102 family.</text>
</comment>
<evidence type="ECO:0000313" key="4">
    <source>
        <dbReference type="Proteomes" id="UP000198847"/>
    </source>
</evidence>
<keyword evidence="3" id="KW-0255">Endonuclease</keyword>
<keyword evidence="3" id="KW-0378">Hydrolase</keyword>
<dbReference type="NCBIfam" id="NF009150">
    <property type="entry name" value="PRK12497.1-3"/>
    <property type="match status" value="1"/>
</dbReference>
<proteinExistence type="inferred from homology"/>
<dbReference type="NCBIfam" id="NF009154">
    <property type="entry name" value="PRK12497.3-3"/>
    <property type="match status" value="1"/>
</dbReference>
<dbReference type="InterPro" id="IPR011335">
    <property type="entry name" value="Restrct_endonuc-II-like"/>
</dbReference>
<dbReference type="Pfam" id="PF02021">
    <property type="entry name" value="UPF0102"/>
    <property type="match status" value="1"/>
</dbReference>
<dbReference type="InterPro" id="IPR011856">
    <property type="entry name" value="tRNA_endonuc-like_dom_sf"/>
</dbReference>
<dbReference type="GO" id="GO:0004519">
    <property type="term" value="F:endonuclease activity"/>
    <property type="evidence" value="ECO:0007669"/>
    <property type="project" value="UniProtKB-KW"/>
</dbReference>
<dbReference type="Gene3D" id="3.40.1350.10">
    <property type="match status" value="1"/>
</dbReference>
<evidence type="ECO:0000256" key="1">
    <source>
        <dbReference type="ARBA" id="ARBA00006738"/>
    </source>
</evidence>
<dbReference type="GO" id="GO:0003676">
    <property type="term" value="F:nucleic acid binding"/>
    <property type="evidence" value="ECO:0007669"/>
    <property type="project" value="InterPro"/>
</dbReference>
<sequence>MNHIALGEKGEAVVVEYLRRHGYAVLQQKYRARTGEIDIIAKKDGVLVFVEVKTRRSTRYGLPAEAVTYRKQQKIIQTALCYLAQTQQPDVPCRIDVIEVYEADGRINHLVNAFGRQ</sequence>
<evidence type="ECO:0000256" key="2">
    <source>
        <dbReference type="HAMAP-Rule" id="MF_00048"/>
    </source>
</evidence>
<dbReference type="Proteomes" id="UP000198847">
    <property type="component" value="Unassembled WGS sequence"/>
</dbReference>
<protein>
    <recommendedName>
        <fullName evidence="2">UPF0102 protein SAMN04490178_1033</fullName>
    </recommendedName>
</protein>
<name>A0A1H8QP22_9FIRM</name>
<organism evidence="3 4">
    <name type="scientific">Propionispora vibrioides</name>
    <dbReference type="NCBI Taxonomy" id="112903"/>
    <lineage>
        <taxon>Bacteria</taxon>
        <taxon>Bacillati</taxon>
        <taxon>Bacillota</taxon>
        <taxon>Negativicutes</taxon>
        <taxon>Selenomonadales</taxon>
        <taxon>Sporomusaceae</taxon>
        <taxon>Propionispora</taxon>
    </lineage>
</organism>